<proteinExistence type="predicted"/>
<dbReference type="GO" id="GO:0016747">
    <property type="term" value="F:acyltransferase activity, transferring groups other than amino-acyl groups"/>
    <property type="evidence" value="ECO:0007669"/>
    <property type="project" value="UniProtKB-ARBA"/>
</dbReference>
<evidence type="ECO:0000313" key="2">
    <source>
        <dbReference type="EMBL" id="AXE81929.1"/>
    </source>
</evidence>
<dbReference type="KEGG" id="sata:C5746_39000"/>
<dbReference type="EMBL" id="CP027306">
    <property type="protein sequence ID" value="AXE81929.1"/>
    <property type="molecule type" value="Genomic_DNA"/>
</dbReference>
<accession>A0A2Z5JNU6</accession>
<dbReference type="Proteomes" id="UP000252698">
    <property type="component" value="Chromosome"/>
</dbReference>
<evidence type="ECO:0000256" key="1">
    <source>
        <dbReference type="SAM" id="MobiDB-lite"/>
    </source>
</evidence>
<feature type="region of interest" description="Disordered" evidence="1">
    <location>
        <begin position="92"/>
        <end position="114"/>
    </location>
</feature>
<name>A0A2Z5JNU6_STRAR</name>
<dbReference type="Gene3D" id="3.40.47.10">
    <property type="match status" value="1"/>
</dbReference>
<dbReference type="InterPro" id="IPR016039">
    <property type="entry name" value="Thiolase-like"/>
</dbReference>
<sequence length="114" mass="11974">MLNGPAPSGSPGTSRRVVGVACPRRSPDRAAPASPDRCDGLADECVRPKASLGAMARLAPSFQQENSTVTAGNSLAMTRWPWNVLREPMVTRTSSARVTAPSVGRTPGSDRQLS</sequence>
<dbReference type="AlphaFoldDB" id="A0A2Z5JNU6"/>
<protein>
    <submittedName>
        <fullName evidence="2">Uncharacterized protein</fullName>
    </submittedName>
</protein>
<reference evidence="2 3" key="1">
    <citation type="journal article" date="2018" name="Front. Microbiol.">
        <title>Genome Sequencing of Streptomyces atratus SCSIOZH16 and Activation Production of Nocardamine via Metabolic Engineering.</title>
        <authorList>
            <person name="Li Y."/>
            <person name="Zhang C."/>
            <person name="Liu C."/>
            <person name="Ju J."/>
            <person name="Ma J."/>
        </authorList>
    </citation>
    <scope>NUCLEOTIDE SEQUENCE [LARGE SCALE GENOMIC DNA]</scope>
    <source>
        <strain evidence="2 3">SCSIO_ZH16</strain>
    </source>
</reference>
<gene>
    <name evidence="2" type="ORF">C5746_39000</name>
</gene>
<evidence type="ECO:0000313" key="3">
    <source>
        <dbReference type="Proteomes" id="UP000252698"/>
    </source>
</evidence>
<organism evidence="2 3">
    <name type="scientific">Streptomyces atratus</name>
    <dbReference type="NCBI Taxonomy" id="1893"/>
    <lineage>
        <taxon>Bacteria</taxon>
        <taxon>Bacillati</taxon>
        <taxon>Actinomycetota</taxon>
        <taxon>Actinomycetes</taxon>
        <taxon>Kitasatosporales</taxon>
        <taxon>Streptomycetaceae</taxon>
        <taxon>Streptomyces</taxon>
    </lineage>
</organism>